<dbReference type="OrthoDB" id="7871801at2"/>
<dbReference type="RefSeq" id="WP_128235739.1">
    <property type="nucleotide sequence ID" value="NZ_SAUW01000002.1"/>
</dbReference>
<protein>
    <submittedName>
        <fullName evidence="3">Uncharacterized protein</fullName>
    </submittedName>
</protein>
<evidence type="ECO:0000313" key="2">
    <source>
        <dbReference type="EMBL" id="RWR14707.1"/>
    </source>
</evidence>
<reference evidence="4 5" key="1">
    <citation type="submission" date="2019-01" db="EMBL/GenBank/DDBJ databases">
        <title>Sinorhodobacter populi sp. nov. isolated from the symptomatic bark tissue of Populus euramericana canker.</title>
        <authorList>
            <person name="Xu G."/>
        </authorList>
    </citation>
    <scope>NUCLEOTIDE SEQUENCE [LARGE SCALE GENOMIC DNA]</scope>
    <source>
        <strain evidence="2 5">2D-5</strain>
        <strain evidence="3 4">D19-10-3-21</strain>
    </source>
</reference>
<proteinExistence type="predicted"/>
<evidence type="ECO:0000256" key="1">
    <source>
        <dbReference type="SAM" id="Phobius"/>
    </source>
</evidence>
<accession>A0A443J2L7</accession>
<accession>A0A443KJ90</accession>
<dbReference type="EMBL" id="SAUX01000001">
    <property type="protein sequence ID" value="RWR32829.1"/>
    <property type="molecule type" value="Genomic_DNA"/>
</dbReference>
<dbReference type="EMBL" id="SAUW01000002">
    <property type="protein sequence ID" value="RWR14707.1"/>
    <property type="molecule type" value="Genomic_DNA"/>
</dbReference>
<keyword evidence="5" id="KW-1185">Reference proteome</keyword>
<evidence type="ECO:0000313" key="3">
    <source>
        <dbReference type="EMBL" id="RWR32829.1"/>
    </source>
</evidence>
<feature type="transmembrane region" description="Helical" evidence="1">
    <location>
        <begin position="47"/>
        <end position="68"/>
    </location>
</feature>
<dbReference type="Proteomes" id="UP000285295">
    <property type="component" value="Unassembled WGS sequence"/>
</dbReference>
<keyword evidence="1" id="KW-0472">Membrane</keyword>
<comment type="caution">
    <text evidence="3">The sequence shown here is derived from an EMBL/GenBank/DDBJ whole genome shotgun (WGS) entry which is preliminary data.</text>
</comment>
<keyword evidence="1" id="KW-0812">Transmembrane</keyword>
<sequence>MGRGPRPVFLARRSYRRRRAMDAVRLLPVPGTLAVLLPALWHPAPRPALAVVWLFGTWAVLIVLTAVLSRHLAPAIEAEEEALTPADDDPAGGR</sequence>
<dbReference type="Proteomes" id="UP000285710">
    <property type="component" value="Unassembled WGS sequence"/>
</dbReference>
<evidence type="ECO:0000313" key="4">
    <source>
        <dbReference type="Proteomes" id="UP000285295"/>
    </source>
</evidence>
<reference evidence="4 5" key="2">
    <citation type="submission" date="2019-01" db="EMBL/GenBank/DDBJ databases">
        <authorList>
            <person name="Li Y."/>
        </authorList>
    </citation>
    <scope>NUCLEOTIDE SEQUENCE [LARGE SCALE GENOMIC DNA]</scope>
    <source>
        <strain evidence="2 5">2D-5</strain>
        <strain evidence="3 4">D19-10-3-21</strain>
    </source>
</reference>
<feature type="transmembrane region" description="Helical" evidence="1">
    <location>
        <begin position="20"/>
        <end position="41"/>
    </location>
</feature>
<evidence type="ECO:0000313" key="5">
    <source>
        <dbReference type="Proteomes" id="UP000285710"/>
    </source>
</evidence>
<name>A0A443KJ90_9RHOB</name>
<gene>
    <name evidence="3" type="ORF">D2T31_02365</name>
    <name evidence="2" type="ORF">D2T33_01745</name>
</gene>
<organism evidence="3 4">
    <name type="scientific">Paenirhodobacter populi</name>
    <dbReference type="NCBI Taxonomy" id="2306993"/>
    <lineage>
        <taxon>Bacteria</taxon>
        <taxon>Pseudomonadati</taxon>
        <taxon>Pseudomonadota</taxon>
        <taxon>Alphaproteobacteria</taxon>
        <taxon>Rhodobacterales</taxon>
        <taxon>Rhodobacter group</taxon>
        <taxon>Paenirhodobacter</taxon>
    </lineage>
</organism>
<dbReference type="AlphaFoldDB" id="A0A443KJ90"/>
<keyword evidence="1" id="KW-1133">Transmembrane helix</keyword>